<comment type="similarity">
    <text evidence="2 9">Belongs to the uroporphyrinogen-III synthase family.</text>
</comment>
<keyword evidence="5 9" id="KW-0627">Porphyrin biosynthesis</keyword>
<dbReference type="EC" id="4.2.1.75" evidence="3 9"/>
<dbReference type="InterPro" id="IPR003754">
    <property type="entry name" value="4pyrrol_synth_uPrphyn_synth"/>
</dbReference>
<dbReference type="AlphaFoldDB" id="A0A9X2L576"/>
<accession>A0A9X2L576</accession>
<evidence type="ECO:0000256" key="3">
    <source>
        <dbReference type="ARBA" id="ARBA00013109"/>
    </source>
</evidence>
<evidence type="ECO:0000256" key="8">
    <source>
        <dbReference type="ARBA" id="ARBA00048617"/>
    </source>
</evidence>
<dbReference type="Pfam" id="PF02602">
    <property type="entry name" value="HEM4"/>
    <property type="match status" value="1"/>
</dbReference>
<gene>
    <name evidence="11" type="ORF">NM125_12740</name>
</gene>
<evidence type="ECO:0000313" key="11">
    <source>
        <dbReference type="EMBL" id="MCP9292447.1"/>
    </source>
</evidence>
<dbReference type="GO" id="GO:0006782">
    <property type="term" value="P:protoporphyrinogen IX biosynthetic process"/>
    <property type="evidence" value="ECO:0007669"/>
    <property type="project" value="UniProtKB-UniRule"/>
</dbReference>
<evidence type="ECO:0000256" key="7">
    <source>
        <dbReference type="ARBA" id="ARBA00040167"/>
    </source>
</evidence>
<proteinExistence type="inferred from homology"/>
<evidence type="ECO:0000259" key="10">
    <source>
        <dbReference type="Pfam" id="PF02602"/>
    </source>
</evidence>
<protein>
    <recommendedName>
        <fullName evidence="7 9">Uroporphyrinogen-III synthase</fullName>
        <ecNumber evidence="3 9">4.2.1.75</ecNumber>
    </recommendedName>
</protein>
<organism evidence="11 12">
    <name type="scientific">Gracilimonas sediminicola</name>
    <dbReference type="NCBI Taxonomy" id="2952158"/>
    <lineage>
        <taxon>Bacteria</taxon>
        <taxon>Pseudomonadati</taxon>
        <taxon>Balneolota</taxon>
        <taxon>Balneolia</taxon>
        <taxon>Balneolales</taxon>
        <taxon>Balneolaceae</taxon>
        <taxon>Gracilimonas</taxon>
    </lineage>
</organism>
<comment type="function">
    <text evidence="6 9">Catalyzes cyclization of the linear tetrapyrrole, hydroxymethylbilane, to the macrocyclic uroporphyrinogen III.</text>
</comment>
<dbReference type="GO" id="GO:0006780">
    <property type="term" value="P:uroporphyrinogen III biosynthetic process"/>
    <property type="evidence" value="ECO:0007669"/>
    <property type="project" value="UniProtKB-UniRule"/>
</dbReference>
<dbReference type="RefSeq" id="WP_255135334.1">
    <property type="nucleotide sequence ID" value="NZ_JANDBC010000002.1"/>
</dbReference>
<name>A0A9X2L576_9BACT</name>
<dbReference type="EMBL" id="JANDBC010000002">
    <property type="protein sequence ID" value="MCP9292447.1"/>
    <property type="molecule type" value="Genomic_DNA"/>
</dbReference>
<comment type="caution">
    <text evidence="11">The sequence shown here is derived from an EMBL/GenBank/DDBJ whole genome shotgun (WGS) entry which is preliminary data.</text>
</comment>
<dbReference type="InterPro" id="IPR039793">
    <property type="entry name" value="UROS/Hem4"/>
</dbReference>
<dbReference type="PANTHER" id="PTHR38042:SF1">
    <property type="entry name" value="UROPORPHYRINOGEN-III SYNTHASE, CHLOROPLASTIC"/>
    <property type="match status" value="1"/>
</dbReference>
<sequence>MINQNKPRILFTTRLKKQRLAALQSSGFSVESVPFITFEYVIPAMWISQLPDQTDAWIFTSKKAVKAIKPAFKDLEVPEHIFAVGSKTAEMLEELNLEVTIPDEYNVVALAEKMKELELTNVTHFCGNLKAGDLNKLLGEDVNLTSVEVYRTKLAPHTLNISNYDGIVFMSPSAVESFSERNEINGTAKVFCIGPTTEAAAEEVGFENCITPEYSTLDDLTESIQNYFN</sequence>
<comment type="pathway">
    <text evidence="1 9">Porphyrin-containing compound metabolism; protoporphyrin-IX biosynthesis; coproporphyrinogen-III from 5-aminolevulinate: step 3/4.</text>
</comment>
<comment type="catalytic activity">
    <reaction evidence="8 9">
        <text>hydroxymethylbilane = uroporphyrinogen III + H2O</text>
        <dbReference type="Rhea" id="RHEA:18965"/>
        <dbReference type="ChEBI" id="CHEBI:15377"/>
        <dbReference type="ChEBI" id="CHEBI:57308"/>
        <dbReference type="ChEBI" id="CHEBI:57845"/>
        <dbReference type="EC" id="4.2.1.75"/>
    </reaction>
</comment>
<reference evidence="11" key="1">
    <citation type="submission" date="2022-06" db="EMBL/GenBank/DDBJ databases">
        <title>Gracilimonas sp. CAU 1638 isolated from sea sediment.</title>
        <authorList>
            <person name="Kim W."/>
        </authorList>
    </citation>
    <scope>NUCLEOTIDE SEQUENCE</scope>
    <source>
        <strain evidence="11">CAU 1638</strain>
    </source>
</reference>
<dbReference type="CDD" id="cd06578">
    <property type="entry name" value="HemD"/>
    <property type="match status" value="1"/>
</dbReference>
<evidence type="ECO:0000313" key="12">
    <source>
        <dbReference type="Proteomes" id="UP001139125"/>
    </source>
</evidence>
<keyword evidence="4 9" id="KW-0456">Lyase</keyword>
<dbReference type="Proteomes" id="UP001139125">
    <property type="component" value="Unassembled WGS sequence"/>
</dbReference>
<dbReference type="GO" id="GO:0004852">
    <property type="term" value="F:uroporphyrinogen-III synthase activity"/>
    <property type="evidence" value="ECO:0007669"/>
    <property type="project" value="UniProtKB-UniRule"/>
</dbReference>
<evidence type="ECO:0000256" key="9">
    <source>
        <dbReference type="RuleBase" id="RU366031"/>
    </source>
</evidence>
<evidence type="ECO:0000256" key="6">
    <source>
        <dbReference type="ARBA" id="ARBA00037589"/>
    </source>
</evidence>
<dbReference type="PANTHER" id="PTHR38042">
    <property type="entry name" value="UROPORPHYRINOGEN-III SYNTHASE, CHLOROPLASTIC"/>
    <property type="match status" value="1"/>
</dbReference>
<evidence type="ECO:0000256" key="2">
    <source>
        <dbReference type="ARBA" id="ARBA00008133"/>
    </source>
</evidence>
<evidence type="ECO:0000256" key="4">
    <source>
        <dbReference type="ARBA" id="ARBA00023239"/>
    </source>
</evidence>
<evidence type="ECO:0000256" key="1">
    <source>
        <dbReference type="ARBA" id="ARBA00004772"/>
    </source>
</evidence>
<dbReference type="InterPro" id="IPR036108">
    <property type="entry name" value="4pyrrol_syn_uPrphyn_synt_sf"/>
</dbReference>
<feature type="domain" description="Tetrapyrrole biosynthesis uroporphyrinogen III synthase" evidence="10">
    <location>
        <begin position="21"/>
        <end position="221"/>
    </location>
</feature>
<dbReference type="SUPFAM" id="SSF69618">
    <property type="entry name" value="HemD-like"/>
    <property type="match status" value="1"/>
</dbReference>
<dbReference type="Gene3D" id="3.40.50.10090">
    <property type="match status" value="2"/>
</dbReference>
<evidence type="ECO:0000256" key="5">
    <source>
        <dbReference type="ARBA" id="ARBA00023244"/>
    </source>
</evidence>
<keyword evidence="12" id="KW-1185">Reference proteome</keyword>